<dbReference type="Gene3D" id="3.40.50.880">
    <property type="match status" value="1"/>
</dbReference>
<sequence>MTPVTILVLQLADNDPPGQLAEWLTDAGADVRIAHPYREKFDGDLDDYQAVVCLGGQMGANDVIDHPWLTDVRSLLATCVTKQTPLLAICLGAQLLAVAMGGQVATGDNGPEIGPGLIAKRDLAWTDPLFADLPLMPDVVQFHHDTVTRLPNSAVLLASSTRYPHQAFRIGQAYGIQFHIETTPEIVQAWAKADPEGAELARPGDLEPERLIELHDDVEEAWRPFAERFVKLARGELTPVEPARPQLPMI</sequence>
<evidence type="ECO:0000259" key="1">
    <source>
        <dbReference type="Pfam" id="PF00117"/>
    </source>
</evidence>
<reference evidence="3" key="1">
    <citation type="submission" date="2016-10" db="EMBL/GenBank/DDBJ databases">
        <authorList>
            <person name="Varghese N."/>
            <person name="Submissions S."/>
        </authorList>
    </citation>
    <scope>NUCLEOTIDE SEQUENCE [LARGE SCALE GENOMIC DNA]</scope>
    <source>
        <strain evidence="3">IBRC-M 10655</strain>
    </source>
</reference>
<dbReference type="Proteomes" id="UP000199651">
    <property type="component" value="Unassembled WGS sequence"/>
</dbReference>
<dbReference type="InterPro" id="IPR017926">
    <property type="entry name" value="GATASE"/>
</dbReference>
<evidence type="ECO:0000313" key="2">
    <source>
        <dbReference type="EMBL" id="SDP91891.1"/>
    </source>
</evidence>
<dbReference type="InterPro" id="IPR044992">
    <property type="entry name" value="ChyE-like"/>
</dbReference>
<dbReference type="InterPro" id="IPR029062">
    <property type="entry name" value="Class_I_gatase-like"/>
</dbReference>
<keyword evidence="2" id="KW-0808">Transferase</keyword>
<keyword evidence="2" id="KW-0315">Glutamine amidotransferase</keyword>
<dbReference type="SUPFAM" id="SSF52317">
    <property type="entry name" value="Class I glutamine amidotransferase-like"/>
    <property type="match status" value="1"/>
</dbReference>
<dbReference type="EMBL" id="FNJB01000025">
    <property type="protein sequence ID" value="SDP91891.1"/>
    <property type="molecule type" value="Genomic_DNA"/>
</dbReference>
<feature type="domain" description="Glutamine amidotransferase" evidence="1">
    <location>
        <begin position="38"/>
        <end position="184"/>
    </location>
</feature>
<dbReference type="GO" id="GO:0016740">
    <property type="term" value="F:transferase activity"/>
    <property type="evidence" value="ECO:0007669"/>
    <property type="project" value="UniProtKB-KW"/>
</dbReference>
<proteinExistence type="predicted"/>
<accession>A0A1H0WMU5</accession>
<organism evidence="2 3">
    <name type="scientific">Actinokineospora alba</name>
    <dbReference type="NCBI Taxonomy" id="504798"/>
    <lineage>
        <taxon>Bacteria</taxon>
        <taxon>Bacillati</taxon>
        <taxon>Actinomycetota</taxon>
        <taxon>Actinomycetes</taxon>
        <taxon>Pseudonocardiales</taxon>
        <taxon>Pseudonocardiaceae</taxon>
        <taxon>Actinokineospora</taxon>
    </lineage>
</organism>
<dbReference type="PANTHER" id="PTHR42695:SF5">
    <property type="entry name" value="GLUTAMINE AMIDOTRANSFERASE YLR126C-RELATED"/>
    <property type="match status" value="1"/>
</dbReference>
<dbReference type="PANTHER" id="PTHR42695">
    <property type="entry name" value="GLUTAMINE AMIDOTRANSFERASE YLR126C-RELATED"/>
    <property type="match status" value="1"/>
</dbReference>
<dbReference type="GO" id="GO:0005829">
    <property type="term" value="C:cytosol"/>
    <property type="evidence" value="ECO:0007669"/>
    <property type="project" value="TreeGrafter"/>
</dbReference>
<dbReference type="PROSITE" id="PS51273">
    <property type="entry name" value="GATASE_TYPE_1"/>
    <property type="match status" value="1"/>
</dbReference>
<keyword evidence="3" id="KW-1185">Reference proteome</keyword>
<dbReference type="STRING" id="504798.SAMN05421871_1194"/>
<dbReference type="OrthoDB" id="5196541at2"/>
<dbReference type="CDD" id="cd01741">
    <property type="entry name" value="GATase1_1"/>
    <property type="match status" value="1"/>
</dbReference>
<name>A0A1H0WMU5_9PSEU</name>
<dbReference type="RefSeq" id="WP_091384350.1">
    <property type="nucleotide sequence ID" value="NZ_FNDV01000019.1"/>
</dbReference>
<dbReference type="Pfam" id="PF00117">
    <property type="entry name" value="GATase"/>
    <property type="match status" value="1"/>
</dbReference>
<evidence type="ECO:0000313" key="3">
    <source>
        <dbReference type="Proteomes" id="UP000199651"/>
    </source>
</evidence>
<gene>
    <name evidence="2" type="ORF">SAMN05192558_1254</name>
</gene>
<protein>
    <submittedName>
        <fullName evidence="2">GMP synthase-Glutamine amidotransferase</fullName>
    </submittedName>
</protein>
<dbReference type="AlphaFoldDB" id="A0A1H0WMU5"/>